<evidence type="ECO:0000256" key="10">
    <source>
        <dbReference type="ARBA" id="ARBA00023170"/>
    </source>
</evidence>
<dbReference type="InterPro" id="IPR001320">
    <property type="entry name" value="Iontro_rcpt_C"/>
</dbReference>
<keyword evidence="4" id="KW-1003">Cell membrane</keyword>
<feature type="site" description="Interaction with the cone snail toxin Con-ikot-ikot" evidence="17">
    <location>
        <position position="777"/>
    </location>
</feature>
<dbReference type="PANTHER" id="PTHR18966">
    <property type="entry name" value="IONOTROPIC GLUTAMATE RECEPTOR"/>
    <property type="match status" value="1"/>
</dbReference>
<feature type="disulfide bond" evidence="18">
    <location>
        <begin position="743"/>
        <end position="801"/>
    </location>
</feature>
<feature type="binding site" evidence="16">
    <location>
        <position position="511"/>
    </location>
    <ligand>
        <name>L-glutamate</name>
        <dbReference type="ChEBI" id="CHEBI:29985"/>
    </ligand>
</feature>
<keyword evidence="3" id="KW-0813">Transport</keyword>
<dbReference type="SMART" id="SM00079">
    <property type="entry name" value="PBPe"/>
    <property type="match status" value="1"/>
</dbReference>
<evidence type="ECO:0000256" key="1">
    <source>
        <dbReference type="ARBA" id="ARBA00004651"/>
    </source>
</evidence>
<feature type="domain" description="Ionotropic glutamate receptor C-terminal" evidence="22">
    <location>
        <begin position="425"/>
        <end position="794"/>
    </location>
</feature>
<feature type="chain" id="PRO_5031228875" evidence="21">
    <location>
        <begin position="19"/>
        <end position="915"/>
    </location>
</feature>
<sequence length="915" mass="103597">MAFGKVTLFLTLVGAVLAQHDRVNIGGLFHESERMEELAFRYAAEVVNSDESFMVSSDENVLMNYKLVPLPEQIVDNNSFLVANKVCTLLFTGVAGIFGPTSSETAETVQSICDTMDVPHIETRWDIRQRRHALSVNLYPHPATLSKVFVEMVKKWGWTSFTIIYEDADGLIRLNELLKMYEPKTNTITIRQLDPESTDHRETLRIIKKSGEENFVLDCSIDHLYEILTQAQQVGLMSDEHSYIITSLDFHTLDLETFQHGGSNITGVRLISPEDELVTSTVSQWVEWIHGIDEEGEVEVEPETLRVSTALMYDAVILFAKALQQAEGLGLIVEPLDCESDKNWIHGTSLINFMKDGQNSFRGLTGMIQFDNEGFRSNLLLDIVELSLSGLQKVGTWNSTEGLNLTRIPEPKAPFVGDDTLANRTLVVLTAISEPYGFKKLSKTALMGNDRYEGFGIDLIHEISVMLNFNYTFEIQWDNAYGSIDETTKEWSGMLRKIMDGEADLAITDLSITSEREGVVDFTMPFMNLGISILYKKPEPETGDLFSFMKPFSMVVWAYMFSVYIGVSVLLYLMGRFSPYEWTNPYPCIENPEELENQFSLKNSLWFTIGSLMQQGSEIAPIAVSTRMVAGIWWFFTLIMVSSYTANLAAFLTIENIVPPFEDVKGLANQNDIKYGAKGAGATYSFFRDSTDPLYQKMFKYMTENEAEVFVKNNTAGRDKVLKEKYAYIMESTSIEYFTERYCELKQVNGLLDNKGYGIAMKKNSPYRNLMTTAVLKLQESGKITELKDKWWKQERGGGACKDKGSNNTPNPLNLDNVGGVFLVLVVGVTIACFLTFIELIWEVFRTSRKEKVSFRSELIAELKFVSKCRGSTKPVRRYKNEDEEEESAKSEHGNKDFIPIGFESNKFSFKEPLS</sequence>
<feature type="signal peptide" evidence="21">
    <location>
        <begin position="1"/>
        <end position="18"/>
    </location>
</feature>
<dbReference type="Pfam" id="PF00060">
    <property type="entry name" value="Lig_chan"/>
    <property type="match status" value="1"/>
</dbReference>
<evidence type="ECO:0000256" key="17">
    <source>
        <dbReference type="PIRSR" id="PIRSR601508-2"/>
    </source>
</evidence>
<dbReference type="Gene3D" id="3.40.190.10">
    <property type="entry name" value="Periplasmic binding protein-like II"/>
    <property type="match status" value="1"/>
</dbReference>
<proteinExistence type="inferred from homology"/>
<evidence type="ECO:0000256" key="13">
    <source>
        <dbReference type="ARBA" id="ARBA00023286"/>
    </source>
</evidence>
<feature type="region of interest" description="Disordered" evidence="19">
    <location>
        <begin position="875"/>
        <end position="901"/>
    </location>
</feature>
<protein>
    <submittedName>
        <fullName evidence="24">Uncharacterized protein</fullName>
    </submittedName>
</protein>
<gene>
    <name evidence="24" type="ORF">TPSB3V08_LOCUS4535</name>
</gene>
<dbReference type="InterPro" id="IPR019594">
    <property type="entry name" value="Glu/Gly-bd"/>
</dbReference>
<evidence type="ECO:0000256" key="7">
    <source>
        <dbReference type="ARBA" id="ARBA00023018"/>
    </source>
</evidence>
<feature type="binding site" evidence="16">
    <location>
        <position position="516"/>
    </location>
    <ligand>
        <name>L-glutamate</name>
        <dbReference type="ChEBI" id="CHEBI:29985"/>
    </ligand>
</feature>
<keyword evidence="12" id="KW-0628">Postsynaptic cell membrane</keyword>
<feature type="domain" description="Ionotropic glutamate receptor L-glutamate and glycine-binding" evidence="23">
    <location>
        <begin position="435"/>
        <end position="500"/>
    </location>
</feature>
<evidence type="ECO:0000256" key="19">
    <source>
        <dbReference type="SAM" id="MobiDB-lite"/>
    </source>
</evidence>
<evidence type="ECO:0000256" key="21">
    <source>
        <dbReference type="SAM" id="SignalP"/>
    </source>
</evidence>
<dbReference type="AlphaFoldDB" id="A0A7R9CZX5"/>
<keyword evidence="21" id="KW-0732">Signal</keyword>
<keyword evidence="5 20" id="KW-0812">Transmembrane</keyword>
<dbReference type="InterPro" id="IPR028082">
    <property type="entry name" value="Peripla_BP_I"/>
</dbReference>
<dbReference type="Gene3D" id="3.40.50.2300">
    <property type="match status" value="2"/>
</dbReference>
<reference evidence="24" key="1">
    <citation type="submission" date="2020-11" db="EMBL/GenBank/DDBJ databases">
        <authorList>
            <person name="Tran Van P."/>
        </authorList>
    </citation>
    <scope>NUCLEOTIDE SEQUENCE</scope>
</reference>
<keyword evidence="7" id="KW-0770">Synapse</keyword>
<comment type="similarity">
    <text evidence="2">Belongs to the glutamate-gated ion channel (TC 1.A.10.1) family.</text>
</comment>
<dbReference type="GO" id="GO:0045211">
    <property type="term" value="C:postsynaptic membrane"/>
    <property type="evidence" value="ECO:0007669"/>
    <property type="project" value="UniProtKB-SubCell"/>
</dbReference>
<evidence type="ECO:0000256" key="11">
    <source>
        <dbReference type="ARBA" id="ARBA00023180"/>
    </source>
</evidence>
<evidence type="ECO:0000256" key="2">
    <source>
        <dbReference type="ARBA" id="ARBA00008685"/>
    </source>
</evidence>
<dbReference type="Gene3D" id="1.10.287.70">
    <property type="match status" value="1"/>
</dbReference>
<keyword evidence="13" id="KW-1071">Ligand-gated ion channel</keyword>
<evidence type="ECO:0000256" key="15">
    <source>
        <dbReference type="ARBA" id="ARBA00034100"/>
    </source>
</evidence>
<evidence type="ECO:0000313" key="24">
    <source>
        <dbReference type="EMBL" id="CAD7404514.1"/>
    </source>
</evidence>
<dbReference type="InterPro" id="IPR001828">
    <property type="entry name" value="ANF_lig-bd_rcpt"/>
</dbReference>
<evidence type="ECO:0000256" key="12">
    <source>
        <dbReference type="ARBA" id="ARBA00023257"/>
    </source>
</evidence>
<dbReference type="GO" id="GO:0038023">
    <property type="term" value="F:signaling receptor activity"/>
    <property type="evidence" value="ECO:0007669"/>
    <property type="project" value="InterPro"/>
</dbReference>
<evidence type="ECO:0000256" key="6">
    <source>
        <dbReference type="ARBA" id="ARBA00022989"/>
    </source>
</evidence>
<evidence type="ECO:0000256" key="18">
    <source>
        <dbReference type="PIRSR" id="PIRSR601508-3"/>
    </source>
</evidence>
<keyword evidence="11" id="KW-0325">Glycoprotein</keyword>
<evidence type="ECO:0000256" key="14">
    <source>
        <dbReference type="ARBA" id="ARBA00023303"/>
    </source>
</evidence>
<evidence type="ECO:0000256" key="16">
    <source>
        <dbReference type="PIRSR" id="PIRSR601508-1"/>
    </source>
</evidence>
<dbReference type="SUPFAM" id="SSF53822">
    <property type="entry name" value="Periplasmic binding protein-like I"/>
    <property type="match status" value="1"/>
</dbReference>
<evidence type="ECO:0000256" key="5">
    <source>
        <dbReference type="ARBA" id="ARBA00022692"/>
    </source>
</evidence>
<keyword evidence="14" id="KW-0407">Ion channel</keyword>
<evidence type="ECO:0000259" key="23">
    <source>
        <dbReference type="SMART" id="SM00918"/>
    </source>
</evidence>
<feature type="binding site" evidence="16">
    <location>
        <position position="683"/>
    </location>
    <ligand>
        <name>L-glutamate</name>
        <dbReference type="ChEBI" id="CHEBI:29985"/>
    </ligand>
</feature>
<dbReference type="SUPFAM" id="SSF53850">
    <property type="entry name" value="Periplasmic binding protein-like II"/>
    <property type="match status" value="1"/>
</dbReference>
<feature type="transmembrane region" description="Helical" evidence="20">
    <location>
        <begin position="820"/>
        <end position="842"/>
    </location>
</feature>
<evidence type="ECO:0000256" key="9">
    <source>
        <dbReference type="ARBA" id="ARBA00023136"/>
    </source>
</evidence>
<keyword evidence="6 20" id="KW-1133">Transmembrane helix</keyword>
<dbReference type="Pfam" id="PF01094">
    <property type="entry name" value="ANF_receptor"/>
    <property type="match status" value="1"/>
</dbReference>
<organism evidence="24">
    <name type="scientific">Timema poppense</name>
    <name type="common">Walking stick</name>
    <dbReference type="NCBI Taxonomy" id="170557"/>
    <lineage>
        <taxon>Eukaryota</taxon>
        <taxon>Metazoa</taxon>
        <taxon>Ecdysozoa</taxon>
        <taxon>Arthropoda</taxon>
        <taxon>Hexapoda</taxon>
        <taxon>Insecta</taxon>
        <taxon>Pterygota</taxon>
        <taxon>Neoptera</taxon>
        <taxon>Polyneoptera</taxon>
        <taxon>Phasmatodea</taxon>
        <taxon>Timematodea</taxon>
        <taxon>Timematoidea</taxon>
        <taxon>Timematidae</taxon>
        <taxon>Timema</taxon>
    </lineage>
</organism>
<feature type="transmembrane region" description="Helical" evidence="20">
    <location>
        <begin position="632"/>
        <end position="654"/>
    </location>
</feature>
<dbReference type="InterPro" id="IPR001508">
    <property type="entry name" value="Iono_Glu_rcpt_met"/>
</dbReference>
<keyword evidence="18" id="KW-1015">Disulfide bond</keyword>
<dbReference type="SMART" id="SM00918">
    <property type="entry name" value="Lig_chan-Glu_bd"/>
    <property type="match status" value="1"/>
</dbReference>
<dbReference type="InterPro" id="IPR015683">
    <property type="entry name" value="Ionotropic_Glu_rcpt"/>
</dbReference>
<evidence type="ECO:0000256" key="20">
    <source>
        <dbReference type="SAM" id="Phobius"/>
    </source>
</evidence>
<dbReference type="FunFam" id="3.40.190.10:FF:000061">
    <property type="entry name" value="Glutamate receptor, ionotropic kainate"/>
    <property type="match status" value="1"/>
</dbReference>
<feature type="binding site" evidence="16">
    <location>
        <position position="731"/>
    </location>
    <ligand>
        <name>L-glutamate</name>
        <dbReference type="ChEBI" id="CHEBI:29985"/>
    </ligand>
</feature>
<evidence type="ECO:0000259" key="22">
    <source>
        <dbReference type="SMART" id="SM00079"/>
    </source>
</evidence>
<dbReference type="PRINTS" id="PR00177">
    <property type="entry name" value="NMDARECEPTOR"/>
</dbReference>
<keyword evidence="10" id="KW-0675">Receptor</keyword>
<dbReference type="CDD" id="cd06382">
    <property type="entry name" value="PBP1_iGluR_Kainate"/>
    <property type="match status" value="1"/>
</dbReference>
<evidence type="ECO:0000256" key="4">
    <source>
        <dbReference type="ARBA" id="ARBA00022475"/>
    </source>
</evidence>
<keyword evidence="9 20" id="KW-0472">Membrane</keyword>
<dbReference type="Pfam" id="PF10613">
    <property type="entry name" value="Lig_chan-Glu_bd"/>
    <property type="match status" value="1"/>
</dbReference>
<evidence type="ECO:0000256" key="8">
    <source>
        <dbReference type="ARBA" id="ARBA00023065"/>
    </source>
</evidence>
<feature type="site" description="Interaction with the cone snail toxin Con-ikot-ikot" evidence="17">
    <location>
        <position position="688"/>
    </location>
</feature>
<feature type="transmembrane region" description="Helical" evidence="20">
    <location>
        <begin position="554"/>
        <end position="574"/>
    </location>
</feature>
<comment type="subcellular location">
    <subcellularLocation>
        <location evidence="1">Cell membrane</location>
        <topology evidence="1">Multi-pass membrane protein</topology>
    </subcellularLocation>
    <subcellularLocation>
        <location evidence="15">Postsynaptic cell membrane</location>
    </subcellularLocation>
</comment>
<evidence type="ECO:0000256" key="3">
    <source>
        <dbReference type="ARBA" id="ARBA00022448"/>
    </source>
</evidence>
<dbReference type="FunFam" id="1.10.287.70:FF:000105">
    <property type="entry name" value="Eye-enriched kainate receptor, isoform A"/>
    <property type="match status" value="1"/>
</dbReference>
<dbReference type="GO" id="GO:0015276">
    <property type="term" value="F:ligand-gated monoatomic ion channel activity"/>
    <property type="evidence" value="ECO:0007669"/>
    <property type="project" value="InterPro"/>
</dbReference>
<dbReference type="FunFam" id="3.40.190.10:FF:000178">
    <property type="entry name" value="Glutamate receptor subunit"/>
    <property type="match status" value="1"/>
</dbReference>
<dbReference type="EMBL" id="OD002196">
    <property type="protein sequence ID" value="CAD7404514.1"/>
    <property type="molecule type" value="Genomic_DNA"/>
</dbReference>
<accession>A0A7R9CZX5</accession>
<keyword evidence="8" id="KW-0406">Ion transport</keyword>
<name>A0A7R9CZX5_TIMPO</name>